<comment type="caution">
    <text evidence="2">The sequence shown here is derived from an EMBL/GenBank/DDBJ whole genome shotgun (WGS) entry which is preliminary data.</text>
</comment>
<dbReference type="GO" id="GO:0005884">
    <property type="term" value="C:actin filament"/>
    <property type="evidence" value="ECO:0007669"/>
    <property type="project" value="TreeGrafter"/>
</dbReference>
<dbReference type="GO" id="GO:0051015">
    <property type="term" value="F:actin filament binding"/>
    <property type="evidence" value="ECO:0007669"/>
    <property type="project" value="TreeGrafter"/>
</dbReference>
<dbReference type="PANTHER" id="PTHR46756">
    <property type="entry name" value="TRANSGELIN"/>
    <property type="match status" value="1"/>
</dbReference>
<evidence type="ECO:0000256" key="1">
    <source>
        <dbReference type="SAM" id="MobiDB-lite"/>
    </source>
</evidence>
<sequence length="627" mass="70873">MGIHDSSSSSSSLVKPSFRELDDVFLQSQARIWLGEVLHTRFDELLSICDLLSDGELLFEVSKALWNMLLVKYMELNNFKDHMVIPVDTRKISGRYRPYSNVDSFLKASFLFIFRINYIVINPTFTLCKLFIVPSAVQLHVCKVMGLSGVDLFSHLMSWRRETLGKYAYVYDLYRRKRGPIFGNSGYSRVVPDFDNVTKTIAMPTDVVRCIRRSLELSTCSVTHEQSKDARLKFRQKSSSTSHKQEEESCLEESDDEKSDLSDASYADFLYLESGESPEVVDDKYALTQSIKHVDTKKQEMDMFAHIPGSAESIVLQYVCSDNQLDGISPPVCESRLMMCNELTPVNHGEDFWHNDGENAISMQNMGEVDHHISLSNSLSFRIRRKFPDDIEPSSVSSVSTVVGRVLDFDFDAMSEPDDVGISTSEFGTKLENFDFDFADSISPSGEDANLYRSVDQDLESLNHVSETQRCLGDSFALVKGNVVNVTGNIEEIGGKGLNIKKEDDQLCTNQSDDLHCYAEDRTKAASKHEIKEDGVDFLAEANTNGRNDKRSVNPEKKPTYIMPLMKTVAKGTALIGILFLFHLRITSDRNRDRKVLKKSSEIHWKSKGNGEKGSKIYPAEKFRFGD</sequence>
<dbReference type="AlphaFoldDB" id="A0AA38S569"/>
<organism evidence="2 3">
    <name type="scientific">Centaurea solstitialis</name>
    <name type="common">yellow star-thistle</name>
    <dbReference type="NCBI Taxonomy" id="347529"/>
    <lineage>
        <taxon>Eukaryota</taxon>
        <taxon>Viridiplantae</taxon>
        <taxon>Streptophyta</taxon>
        <taxon>Embryophyta</taxon>
        <taxon>Tracheophyta</taxon>
        <taxon>Spermatophyta</taxon>
        <taxon>Magnoliopsida</taxon>
        <taxon>eudicotyledons</taxon>
        <taxon>Gunneridae</taxon>
        <taxon>Pentapetalae</taxon>
        <taxon>asterids</taxon>
        <taxon>campanulids</taxon>
        <taxon>Asterales</taxon>
        <taxon>Asteraceae</taxon>
        <taxon>Carduoideae</taxon>
        <taxon>Cardueae</taxon>
        <taxon>Centaureinae</taxon>
        <taxon>Centaurea</taxon>
    </lineage>
</organism>
<dbReference type="EMBL" id="JARYMX010000008">
    <property type="protein sequence ID" value="KAJ9536849.1"/>
    <property type="molecule type" value="Genomic_DNA"/>
</dbReference>
<evidence type="ECO:0000313" key="3">
    <source>
        <dbReference type="Proteomes" id="UP001172457"/>
    </source>
</evidence>
<gene>
    <name evidence="2" type="ORF">OSB04_029582</name>
</gene>
<accession>A0AA38S569</accession>
<evidence type="ECO:0000313" key="2">
    <source>
        <dbReference type="EMBL" id="KAJ9536849.1"/>
    </source>
</evidence>
<feature type="region of interest" description="Disordered" evidence="1">
    <location>
        <begin position="231"/>
        <end position="261"/>
    </location>
</feature>
<dbReference type="GO" id="GO:0008093">
    <property type="term" value="F:cytoskeletal anchor activity"/>
    <property type="evidence" value="ECO:0007669"/>
    <property type="project" value="TreeGrafter"/>
</dbReference>
<dbReference type="PANTHER" id="PTHR46756:SF18">
    <property type="entry name" value="GAS2-LIKE PROTEIN PICKLED EGGS"/>
    <property type="match status" value="1"/>
</dbReference>
<proteinExistence type="predicted"/>
<feature type="region of interest" description="Disordered" evidence="1">
    <location>
        <begin position="604"/>
        <end position="627"/>
    </location>
</feature>
<feature type="compositionally biased region" description="Acidic residues" evidence="1">
    <location>
        <begin position="248"/>
        <end position="258"/>
    </location>
</feature>
<dbReference type="Proteomes" id="UP001172457">
    <property type="component" value="Chromosome 8"/>
</dbReference>
<keyword evidence="3" id="KW-1185">Reference proteome</keyword>
<reference evidence="2" key="1">
    <citation type="submission" date="2023-03" db="EMBL/GenBank/DDBJ databases">
        <title>Chromosome-scale reference genome and RAD-based genetic map of yellow starthistle (Centaurea solstitialis) reveal putative structural variation and QTLs associated with invader traits.</title>
        <authorList>
            <person name="Reatini B."/>
            <person name="Cang F.A."/>
            <person name="Jiang Q."/>
            <person name="Mckibben M.T.W."/>
            <person name="Barker M.S."/>
            <person name="Rieseberg L.H."/>
            <person name="Dlugosch K.M."/>
        </authorList>
    </citation>
    <scope>NUCLEOTIDE SEQUENCE</scope>
    <source>
        <strain evidence="2">CAN-66</strain>
        <tissue evidence="2">Leaf</tissue>
    </source>
</reference>
<protein>
    <submittedName>
        <fullName evidence="2">Uncharacterized protein</fullName>
    </submittedName>
</protein>
<dbReference type="GO" id="GO:0051764">
    <property type="term" value="P:actin crosslink formation"/>
    <property type="evidence" value="ECO:0007669"/>
    <property type="project" value="TreeGrafter"/>
</dbReference>
<name>A0AA38S569_9ASTR</name>